<feature type="domain" description="SMC hinge" evidence="8">
    <location>
        <begin position="525"/>
        <end position="641"/>
    </location>
</feature>
<dbReference type="KEGG" id="mpec:B9O19_02273"/>
<dbReference type="SUPFAM" id="SSF57997">
    <property type="entry name" value="Tropomyosin"/>
    <property type="match status" value="1"/>
</dbReference>
<feature type="coiled-coil region" evidence="7">
    <location>
        <begin position="234"/>
        <end position="268"/>
    </location>
</feature>
<evidence type="ECO:0000256" key="3">
    <source>
        <dbReference type="ARBA" id="ARBA00022741"/>
    </source>
</evidence>
<feature type="coiled-coil region" evidence="7">
    <location>
        <begin position="416"/>
        <end position="471"/>
    </location>
</feature>
<dbReference type="FunFam" id="3.40.50.300:FF:000984">
    <property type="entry name" value="Chromosome partition protein Smc"/>
    <property type="match status" value="1"/>
</dbReference>
<feature type="coiled-coil region" evidence="7">
    <location>
        <begin position="167"/>
        <end position="208"/>
    </location>
</feature>
<dbReference type="GO" id="GO:0007059">
    <property type="term" value="P:chromosome segregation"/>
    <property type="evidence" value="ECO:0007669"/>
    <property type="project" value="UniProtKB-UniRule"/>
</dbReference>
<dbReference type="InterPro" id="IPR027417">
    <property type="entry name" value="P-loop_NTPase"/>
</dbReference>
<gene>
    <name evidence="7" type="primary">smc</name>
    <name evidence="9" type="ORF">B9O19_02273</name>
</gene>
<evidence type="ECO:0000256" key="5">
    <source>
        <dbReference type="ARBA" id="ARBA00023054"/>
    </source>
</evidence>
<evidence type="ECO:0000256" key="6">
    <source>
        <dbReference type="ARBA" id="ARBA00023125"/>
    </source>
</evidence>
<dbReference type="GO" id="GO:0005737">
    <property type="term" value="C:cytoplasm"/>
    <property type="evidence" value="ECO:0007669"/>
    <property type="project" value="UniProtKB-SubCell"/>
</dbReference>
<reference evidence="9 10" key="1">
    <citation type="submission" date="2017-04" db="EMBL/GenBank/DDBJ databases">
        <title>Monoglobus pectinilyticus 14 draft genome.</title>
        <authorList>
            <person name="Kim C."/>
            <person name="Rosendale D.I."/>
            <person name="Kelly W.J."/>
            <person name="Tannock G.W."/>
            <person name="Patchett M.L."/>
            <person name="Jordens J.Z."/>
        </authorList>
    </citation>
    <scope>NUCLEOTIDE SEQUENCE [LARGE SCALE GENOMIC DNA]</scope>
    <source>
        <strain evidence="9 10">14</strain>
    </source>
</reference>
<evidence type="ECO:0000256" key="4">
    <source>
        <dbReference type="ARBA" id="ARBA00022840"/>
    </source>
</evidence>
<dbReference type="FunFam" id="3.40.50.300:FF:000901">
    <property type="entry name" value="Chromosome partition protein Smc"/>
    <property type="match status" value="1"/>
</dbReference>
<evidence type="ECO:0000256" key="2">
    <source>
        <dbReference type="ARBA" id="ARBA00022490"/>
    </source>
</evidence>
<dbReference type="HAMAP" id="MF_01894">
    <property type="entry name" value="Smc_prok"/>
    <property type="match status" value="1"/>
</dbReference>
<dbReference type="OrthoDB" id="9808768at2"/>
<dbReference type="Gene3D" id="3.40.50.300">
    <property type="entry name" value="P-loop containing nucleotide triphosphate hydrolases"/>
    <property type="match status" value="2"/>
</dbReference>
<comment type="function">
    <text evidence="7">Required for chromosome condensation and partitioning.</text>
</comment>
<dbReference type="SUPFAM" id="SSF75553">
    <property type="entry name" value="Smc hinge domain"/>
    <property type="match status" value="1"/>
</dbReference>
<dbReference type="PANTHER" id="PTHR43977">
    <property type="entry name" value="STRUCTURAL MAINTENANCE OF CHROMOSOMES PROTEIN 3"/>
    <property type="match status" value="1"/>
</dbReference>
<dbReference type="Gene3D" id="3.30.70.1620">
    <property type="match status" value="1"/>
</dbReference>
<dbReference type="Gene3D" id="1.20.1060.20">
    <property type="match status" value="1"/>
</dbReference>
<dbReference type="SUPFAM" id="SSF52540">
    <property type="entry name" value="P-loop containing nucleoside triphosphate hydrolases"/>
    <property type="match status" value="1"/>
</dbReference>
<feature type="binding site" evidence="7">
    <location>
        <begin position="32"/>
        <end position="39"/>
    </location>
    <ligand>
        <name>ATP</name>
        <dbReference type="ChEBI" id="CHEBI:30616"/>
    </ligand>
</feature>
<dbReference type="GO" id="GO:0003677">
    <property type="term" value="F:DNA binding"/>
    <property type="evidence" value="ECO:0007669"/>
    <property type="project" value="UniProtKB-UniRule"/>
</dbReference>
<keyword evidence="6 7" id="KW-0238">DNA-binding</keyword>
<dbReference type="GO" id="GO:0006260">
    <property type="term" value="P:DNA replication"/>
    <property type="evidence" value="ECO:0007669"/>
    <property type="project" value="UniProtKB-UniRule"/>
</dbReference>
<organism evidence="9 10">
    <name type="scientific">Monoglobus pectinilyticus</name>
    <dbReference type="NCBI Taxonomy" id="1981510"/>
    <lineage>
        <taxon>Bacteria</taxon>
        <taxon>Bacillati</taxon>
        <taxon>Bacillota</taxon>
        <taxon>Clostridia</taxon>
        <taxon>Monoglobales</taxon>
        <taxon>Monoglobaceae</taxon>
        <taxon>Monoglobus</taxon>
    </lineage>
</organism>
<keyword evidence="2 7" id="KW-0963">Cytoplasm</keyword>
<evidence type="ECO:0000313" key="9">
    <source>
        <dbReference type="EMBL" id="AUO20413.1"/>
    </source>
</evidence>
<dbReference type="InterPro" id="IPR010935">
    <property type="entry name" value="SMC_hinge"/>
</dbReference>
<comment type="similarity">
    <text evidence="7">Belongs to the SMC family.</text>
</comment>
<dbReference type="AlphaFoldDB" id="A0A2K9P578"/>
<dbReference type="InterPro" id="IPR003395">
    <property type="entry name" value="RecF/RecN/SMC_N"/>
</dbReference>
<dbReference type="Proteomes" id="UP000235589">
    <property type="component" value="Chromosome"/>
</dbReference>
<dbReference type="InterPro" id="IPR036277">
    <property type="entry name" value="SMC_hinge_sf"/>
</dbReference>
<dbReference type="EMBL" id="CP020991">
    <property type="protein sequence ID" value="AUO20413.1"/>
    <property type="molecule type" value="Genomic_DNA"/>
</dbReference>
<evidence type="ECO:0000313" key="10">
    <source>
        <dbReference type="Proteomes" id="UP000235589"/>
    </source>
</evidence>
<evidence type="ECO:0000256" key="7">
    <source>
        <dbReference type="HAMAP-Rule" id="MF_01894"/>
    </source>
</evidence>
<dbReference type="GeneID" id="98063640"/>
<sequence>MILKNIEMQGFKSFADKIYLDFNSGITAIVGPNGSGKSNISDAIRWVMGEQSIKSLRGSKMEDVIFSGTEKRKALGFAEVTLTLDNSSGIFDIDFPDLQVTRRIYRSGESEYYINKTTCRLKDIHELFMDTGLGRDGYSIIGQGQIDNILSTKSEDRRQIFEEASGISKYKYRKNEAEKKLSQTTENLTRVKDILSELESQLEPLKKQSEKAKKYLVLHEEMKELEINVSVINIDKKREILEKLKEDIEIYENQINDIQTQITENDEKISLMFKESEEIDLKCENCRTEDRSITELIHEHTNNLNLSESDIKHSEDTISRFISEIDDYTKRMAELDSESKSLKDSLLSLTSQNDAFEKSSLELQDSANRAGVDVSEKSKEIEALHSEILKNTTNVQNIENSIENQKILIDNFSSRSDIIKQELNQKESDINNTANQLNKLEKDTAEKENNINDLKNKINQLEEKYGSKNVELQKEVSFKNKNNIKLGQITSKQKMLIDMERDLEGYSRGVKNIIKSYQQKKLSGITIHGPLSQLIKVDKKYITAVETALGNTAQNIVTDTPEDAKTAIKYLKQNNLGRATFLPISTIKAKNINNSSAQSYDGYIGTADSLCSCSDIYKPIISSVLSSTVVVDTIDNAVKMGKGCSHRFRIVTLGGDIIQAGGAMTGGSIAKSIGSLSRANEIENLAAEILKVEKIIETSSSKIKTLSVETNDLMDDIKNNNEKLMAYNETLIKLVSDKHHLNDVLNTMSSDKSKLSEELSDLTNKINNISNEISENKTKILSINKIVDELKIKADKEEKTFAELSGKNEKLTRTMLDLSIKKNTILKDIEQTNEKIQRVISEKEQILSSISNRQSEIEKLKNTIEDLRKNKLDFEKNIEKNKKLLLDTRTSLESYIKKRQEIDDKIKSRQASVNNIRETLFNLSGRLAKAQTKYENSETELESIINHLWEEYELTYSDASNRDLTGFDLNSSIKRITELKKEIKSLGNINIDSIEEYKTVSERVDFLTEQTNDLEKSKKELVRIIDEMLLIMKERFSEQFKIINENFSRVFSELFGGGQANLSLSDPDNVLESGIEIEAQPPGKKLQNLTLLSGGERAFTAIALLFSILNVRPTPFCILDEIEAALDDVNVYRFAEYLKQYSQNTQFIVVTHRRGTMESANILYGVTMQEKGVSKLLTLNIDEVSK</sequence>
<dbReference type="InterPro" id="IPR024704">
    <property type="entry name" value="SMC"/>
</dbReference>
<dbReference type="InterPro" id="IPR011890">
    <property type="entry name" value="SMC_prok"/>
</dbReference>
<dbReference type="Gene3D" id="6.10.140.1720">
    <property type="match status" value="1"/>
</dbReference>
<dbReference type="RefSeq" id="WP_102366531.1">
    <property type="nucleotide sequence ID" value="NZ_CP020991.1"/>
</dbReference>
<dbReference type="PIRSF" id="PIRSF005719">
    <property type="entry name" value="SMC"/>
    <property type="match status" value="1"/>
</dbReference>
<dbReference type="SMART" id="SM00968">
    <property type="entry name" value="SMC_hinge"/>
    <property type="match status" value="1"/>
</dbReference>
<dbReference type="NCBIfam" id="TIGR02168">
    <property type="entry name" value="SMC_prok_B"/>
    <property type="match status" value="1"/>
</dbReference>
<accession>A0A2K9P578</accession>
<keyword evidence="3 7" id="KW-0547">Nucleotide-binding</keyword>
<dbReference type="Pfam" id="PF06470">
    <property type="entry name" value="SMC_hinge"/>
    <property type="match status" value="1"/>
</dbReference>
<dbReference type="GO" id="GO:0005694">
    <property type="term" value="C:chromosome"/>
    <property type="evidence" value="ECO:0007669"/>
    <property type="project" value="InterPro"/>
</dbReference>
<comment type="domain">
    <text evidence="7">Contains large globular domains required for ATP hydrolysis at each terminus and a third globular domain forming a flexible hinge near the middle of the molecule. These domains are separated by coiled-coil structures.</text>
</comment>
<dbReference type="GO" id="GO:0007062">
    <property type="term" value="P:sister chromatid cohesion"/>
    <property type="evidence" value="ECO:0007669"/>
    <property type="project" value="InterPro"/>
</dbReference>
<dbReference type="GO" id="GO:0016887">
    <property type="term" value="F:ATP hydrolysis activity"/>
    <property type="evidence" value="ECO:0007669"/>
    <property type="project" value="InterPro"/>
</dbReference>
<dbReference type="GO" id="GO:0030261">
    <property type="term" value="P:chromosome condensation"/>
    <property type="evidence" value="ECO:0007669"/>
    <property type="project" value="InterPro"/>
</dbReference>
<feature type="coiled-coil region" evidence="7">
    <location>
        <begin position="318"/>
        <end position="345"/>
    </location>
</feature>
<evidence type="ECO:0000259" key="8">
    <source>
        <dbReference type="SMART" id="SM00968"/>
    </source>
</evidence>
<comment type="subcellular location">
    <subcellularLocation>
        <location evidence="1 7">Cytoplasm</location>
    </subcellularLocation>
</comment>
<evidence type="ECO:0000256" key="1">
    <source>
        <dbReference type="ARBA" id="ARBA00004496"/>
    </source>
</evidence>
<proteinExistence type="inferred from homology"/>
<comment type="subunit">
    <text evidence="7">Homodimer.</text>
</comment>
<feature type="coiled-coil region" evidence="7">
    <location>
        <begin position="745"/>
        <end position="884"/>
    </location>
</feature>
<keyword evidence="4 7" id="KW-0067">ATP-binding</keyword>
<keyword evidence="5 7" id="KW-0175">Coiled coil</keyword>
<dbReference type="CDD" id="cd03278">
    <property type="entry name" value="ABC_SMC_barmotin"/>
    <property type="match status" value="2"/>
</dbReference>
<dbReference type="GO" id="GO:0005524">
    <property type="term" value="F:ATP binding"/>
    <property type="evidence" value="ECO:0007669"/>
    <property type="project" value="UniProtKB-UniRule"/>
</dbReference>
<protein>
    <recommendedName>
        <fullName evidence="7">Chromosome partition protein Smc</fullName>
    </recommendedName>
</protein>
<name>A0A2K9P578_9FIRM</name>
<dbReference type="Pfam" id="PF02463">
    <property type="entry name" value="SMC_N"/>
    <property type="match status" value="1"/>
</dbReference>
<keyword evidence="10" id="KW-1185">Reference proteome</keyword>